<dbReference type="RefSeq" id="WP_150426783.1">
    <property type="nucleotide sequence ID" value="NZ_JBNNIY010000029.1"/>
</dbReference>
<evidence type="ECO:0000256" key="1">
    <source>
        <dbReference type="PIRSR" id="PIRSR613078-2"/>
    </source>
</evidence>
<dbReference type="Gene3D" id="3.40.50.1240">
    <property type="entry name" value="Phosphoglycerate mutase-like"/>
    <property type="match status" value="1"/>
</dbReference>
<dbReference type="PIRSF" id="PIRSF000709">
    <property type="entry name" value="6PFK_2-Ptase"/>
    <property type="match status" value="1"/>
</dbReference>
<evidence type="ECO:0000313" key="2">
    <source>
        <dbReference type="EMBL" id="KAA9013146.1"/>
    </source>
</evidence>
<dbReference type="SMART" id="SM00855">
    <property type="entry name" value="PGAM"/>
    <property type="match status" value="1"/>
</dbReference>
<comment type="caution">
    <text evidence="3">The sequence shown here is derived from an EMBL/GenBank/DDBJ whole genome shotgun (WGS) entry which is preliminary data.</text>
</comment>
<dbReference type="GO" id="GO:0101006">
    <property type="term" value="F:protein histidine phosphatase activity"/>
    <property type="evidence" value="ECO:0007669"/>
    <property type="project" value="TreeGrafter"/>
</dbReference>
<dbReference type="GO" id="GO:0070297">
    <property type="term" value="P:regulation of phosphorelay signal transduction system"/>
    <property type="evidence" value="ECO:0007669"/>
    <property type="project" value="TreeGrafter"/>
</dbReference>
<feature type="binding site" evidence="1">
    <location>
        <position position="61"/>
    </location>
    <ligand>
        <name>substrate</name>
    </ligand>
</feature>
<proteinExistence type="predicted"/>
<dbReference type="InterPro" id="IPR050275">
    <property type="entry name" value="PGM_Phosphatase"/>
</dbReference>
<dbReference type="SUPFAM" id="SSF53254">
    <property type="entry name" value="Phosphoglycerate mutase-like"/>
    <property type="match status" value="1"/>
</dbReference>
<dbReference type="CDD" id="cd07067">
    <property type="entry name" value="HP_PGM_like"/>
    <property type="match status" value="1"/>
</dbReference>
<sequence>MTGLPQFWLVRHGETAWSLTRQHTGRSDIPLTKGGEEAAQRLSERLPARPFSQIWSSPSQRARRTGELAGFSRKIAIVDDLAEWDYGAYEGRTTKEILADRPDWMLFRDGCPQGETPDDITARADRVVERLRASTSDILIFSSAHILRVLAARWLGLPAAAGALFILDTASISILGYEHNDAERVIRGWNLA</sequence>
<dbReference type="EMBL" id="VYQA01000018">
    <property type="protein sequence ID" value="KAA9025444.1"/>
    <property type="molecule type" value="Genomic_DNA"/>
</dbReference>
<dbReference type="Proteomes" id="UP000326364">
    <property type="component" value="Unassembled WGS sequence"/>
</dbReference>
<keyword evidence="5" id="KW-1185">Reference proteome</keyword>
<accession>A0A5J5HWR4</accession>
<reference evidence="4 5" key="1">
    <citation type="submission" date="2019-09" db="EMBL/GenBank/DDBJ databases">
        <authorList>
            <person name="Feng G."/>
        </authorList>
    </citation>
    <scope>NUCLEOTIDE SEQUENCE [LARGE SCALE GENOMIC DNA]</scope>
    <source>
        <strain evidence="3 4">KACC 19283</strain>
        <strain evidence="2 5">KACC 19284</strain>
    </source>
</reference>
<protein>
    <submittedName>
        <fullName evidence="3">Histidine phosphatase family protein</fullName>
    </submittedName>
</protein>
<evidence type="ECO:0000313" key="4">
    <source>
        <dbReference type="Proteomes" id="UP000325933"/>
    </source>
</evidence>
<dbReference type="Proteomes" id="UP000325933">
    <property type="component" value="Unassembled WGS sequence"/>
</dbReference>
<gene>
    <name evidence="3" type="ORF">F4U95_19845</name>
    <name evidence="2" type="ORF">F4U96_19720</name>
</gene>
<evidence type="ECO:0000313" key="3">
    <source>
        <dbReference type="EMBL" id="KAA9025444.1"/>
    </source>
</evidence>
<dbReference type="InterPro" id="IPR029033">
    <property type="entry name" value="His_PPase_superfam"/>
</dbReference>
<dbReference type="AlphaFoldDB" id="A0A5J5HWR4"/>
<evidence type="ECO:0000313" key="5">
    <source>
        <dbReference type="Proteomes" id="UP000326364"/>
    </source>
</evidence>
<dbReference type="EMBL" id="VYQB01000018">
    <property type="protein sequence ID" value="KAA9013146.1"/>
    <property type="molecule type" value="Genomic_DNA"/>
</dbReference>
<name>A0A5J5HWR4_9SPHN</name>
<dbReference type="InterPro" id="IPR013078">
    <property type="entry name" value="His_Pase_superF_clade-1"/>
</dbReference>
<dbReference type="PANTHER" id="PTHR48100:SF15">
    <property type="entry name" value="SEDOHEPTULOSE 1,7-BISPHOSPHATASE"/>
    <property type="match status" value="1"/>
</dbReference>
<dbReference type="Pfam" id="PF00300">
    <property type="entry name" value="His_Phos_1"/>
    <property type="match status" value="1"/>
</dbReference>
<organism evidence="3 4">
    <name type="scientific">Sphingobium limneticum</name>
    <dbReference type="NCBI Taxonomy" id="1007511"/>
    <lineage>
        <taxon>Bacteria</taxon>
        <taxon>Pseudomonadati</taxon>
        <taxon>Pseudomonadota</taxon>
        <taxon>Alphaproteobacteria</taxon>
        <taxon>Sphingomonadales</taxon>
        <taxon>Sphingomonadaceae</taxon>
        <taxon>Sphingobium</taxon>
    </lineage>
</organism>
<dbReference type="PANTHER" id="PTHR48100">
    <property type="entry name" value="BROAD-SPECIFICITY PHOSPHATASE YOR283W-RELATED"/>
    <property type="match status" value="1"/>
</dbReference>
<feature type="binding site" evidence="1">
    <location>
        <begin position="24"/>
        <end position="25"/>
    </location>
    <ligand>
        <name>substrate</name>
    </ligand>
</feature>